<feature type="non-terminal residue" evidence="1">
    <location>
        <position position="1"/>
    </location>
</feature>
<sequence>VVQNFETIVKNNPETVEKVIKEVLKDVEGNVIYNGKDLVYKDKDGNDQTIDLDKLVKANETVTTLLAGADGTYTYKSEDGTETIINIPNSVITQFETIIKDETVKNEITKLLGNSGGNVFYDGTNLEYKDANGDKKEVNLTDLIKTNETVTKLVDNNDGTFTYYNEKEIDQSGAPKPNTGLSFKVPSLDAPVLASFITSGTYTEKSYNYDTMTASSTAGIFMNTNAVQGELFRSTFKTNSNPANTKYLQVMFEVDSGITTIGGYIGNNEVYAKVEFRVLVNNKEVKRFVDKFYRYGGYNFGLNQAYDSYVGMVSLADVPNLSESNTVTITVRPASSTFHKNVGTNDGSIKAGANKAVTYKATGVVVQVFEK</sequence>
<reference evidence="1 2" key="1">
    <citation type="submission" date="2016-10" db="EMBL/GenBank/DDBJ databases">
        <authorList>
            <person name="Varghese N."/>
            <person name="Submissions S."/>
        </authorList>
    </citation>
    <scope>NUCLEOTIDE SEQUENCE [LARGE SCALE GENOMIC DNA]</scope>
    <source>
        <strain evidence="2">DSM 19823 / KCTC 23066 / CCTCC M 208030 / D25</strain>
    </source>
</reference>
<gene>
    <name evidence="1" type="ORF">SAMN04488089_11865</name>
</gene>
<accession>A0AAJ5BFB9</accession>
<evidence type="ECO:0000313" key="2">
    <source>
        <dbReference type="Proteomes" id="UP000183496"/>
    </source>
</evidence>
<dbReference type="EMBL" id="FOFY01000018">
    <property type="protein sequence ID" value="SER54198.1"/>
    <property type="molecule type" value="Genomic_DNA"/>
</dbReference>
<organism evidence="1 2">
    <name type="scientific">Myroides profundi</name>
    <dbReference type="NCBI Taxonomy" id="480520"/>
    <lineage>
        <taxon>Bacteria</taxon>
        <taxon>Pseudomonadati</taxon>
        <taxon>Bacteroidota</taxon>
        <taxon>Flavobacteriia</taxon>
        <taxon>Flavobacteriales</taxon>
        <taxon>Flavobacteriaceae</taxon>
        <taxon>Myroides</taxon>
    </lineage>
</organism>
<evidence type="ECO:0000313" key="1">
    <source>
        <dbReference type="EMBL" id="SER54198.1"/>
    </source>
</evidence>
<dbReference type="AlphaFoldDB" id="A0AAJ5BFB9"/>
<keyword evidence="2" id="KW-1185">Reference proteome</keyword>
<comment type="caution">
    <text evidence="1">The sequence shown here is derived from an EMBL/GenBank/DDBJ whole genome shotgun (WGS) entry which is preliminary data.</text>
</comment>
<name>A0AAJ5BFB9_MYRPR</name>
<proteinExistence type="predicted"/>
<dbReference type="Proteomes" id="UP000183496">
    <property type="component" value="Unassembled WGS sequence"/>
</dbReference>
<protein>
    <submittedName>
        <fullName evidence="1">Uncharacterized protein</fullName>
    </submittedName>
</protein>